<dbReference type="GO" id="GO:0008863">
    <property type="term" value="F:formate dehydrogenase (NAD+) activity"/>
    <property type="evidence" value="ECO:0007669"/>
    <property type="project" value="UniProtKB-EC"/>
</dbReference>
<protein>
    <submittedName>
        <fullName evidence="2">Formate dehydrogenase</fullName>
        <ecNumber evidence="2">1.17.1.9</ecNumber>
    </submittedName>
</protein>
<gene>
    <name evidence="2" type="ORF">NCTC12195_04067</name>
</gene>
<organism evidence="2 3">
    <name type="scientific">Staphylococcus gallinarum</name>
    <dbReference type="NCBI Taxonomy" id="1293"/>
    <lineage>
        <taxon>Bacteria</taxon>
        <taxon>Bacillati</taxon>
        <taxon>Bacillota</taxon>
        <taxon>Bacilli</taxon>
        <taxon>Bacillales</taxon>
        <taxon>Staphylococcaceae</taxon>
        <taxon>Staphylococcus</taxon>
    </lineage>
</organism>
<dbReference type="InterPro" id="IPR006656">
    <property type="entry name" value="Mopterin_OxRdtase"/>
</dbReference>
<sequence length="32" mass="3940">MKRLTKPLVRKNGQFEEVEWEEALQVVSRQFY</sequence>
<dbReference type="Proteomes" id="UP000255277">
    <property type="component" value="Unassembled WGS sequence"/>
</dbReference>
<accession>A0A380FJV8</accession>
<proteinExistence type="predicted"/>
<name>A0A380FJV8_STAGA</name>
<dbReference type="EMBL" id="UHDK01000001">
    <property type="protein sequence ID" value="SUM34542.1"/>
    <property type="molecule type" value="Genomic_DNA"/>
</dbReference>
<evidence type="ECO:0000313" key="2">
    <source>
        <dbReference type="EMBL" id="SUM34542.1"/>
    </source>
</evidence>
<dbReference type="Pfam" id="PF00384">
    <property type="entry name" value="Molybdopterin"/>
    <property type="match status" value="1"/>
</dbReference>
<evidence type="ECO:0000259" key="1">
    <source>
        <dbReference type="Pfam" id="PF00384"/>
    </source>
</evidence>
<dbReference type="AlphaFoldDB" id="A0A380FJV8"/>
<reference evidence="2 3" key="1">
    <citation type="submission" date="2018-06" db="EMBL/GenBank/DDBJ databases">
        <authorList>
            <consortium name="Pathogen Informatics"/>
            <person name="Doyle S."/>
        </authorList>
    </citation>
    <scope>NUCLEOTIDE SEQUENCE [LARGE SCALE GENOMIC DNA]</scope>
    <source>
        <strain evidence="2 3">NCTC12195</strain>
    </source>
</reference>
<feature type="domain" description="Molybdopterin oxidoreductase" evidence="1">
    <location>
        <begin position="3"/>
        <end position="31"/>
    </location>
</feature>
<dbReference type="SUPFAM" id="SSF53706">
    <property type="entry name" value="Formate dehydrogenase/DMSO reductase, domains 1-3"/>
    <property type="match status" value="1"/>
</dbReference>
<keyword evidence="2" id="KW-0560">Oxidoreductase</keyword>
<evidence type="ECO:0000313" key="3">
    <source>
        <dbReference type="Proteomes" id="UP000255277"/>
    </source>
</evidence>
<dbReference type="Gene3D" id="3.40.50.740">
    <property type="match status" value="1"/>
</dbReference>
<dbReference type="EC" id="1.17.1.9" evidence="2"/>